<evidence type="ECO:0000256" key="4">
    <source>
        <dbReference type="ARBA" id="ARBA00022728"/>
    </source>
</evidence>
<dbReference type="CDD" id="cd02669">
    <property type="entry name" value="Peptidase_C19M"/>
    <property type="match status" value="1"/>
</dbReference>
<dbReference type="InterPro" id="IPR033809">
    <property type="entry name" value="USP39"/>
</dbReference>
<evidence type="ECO:0000256" key="3">
    <source>
        <dbReference type="ARBA" id="ARBA00022723"/>
    </source>
</evidence>
<keyword evidence="4" id="KW-0747">Spliceosome</keyword>
<evidence type="ECO:0000256" key="10">
    <source>
        <dbReference type="SAM" id="MobiDB-lite"/>
    </source>
</evidence>
<feature type="region of interest" description="Disordered" evidence="10">
    <location>
        <begin position="1"/>
        <end position="47"/>
    </location>
</feature>
<evidence type="ECO:0000256" key="7">
    <source>
        <dbReference type="ARBA" id="ARBA00023187"/>
    </source>
</evidence>
<feature type="domain" description="USP" evidence="11">
    <location>
        <begin position="177"/>
        <end position="514"/>
    </location>
</feature>
<dbReference type="STRING" id="559304.G8Y125"/>
<keyword evidence="5 9" id="KW-0863">Zinc-finger</keyword>
<evidence type="ECO:0000256" key="5">
    <source>
        <dbReference type="ARBA" id="ARBA00022771"/>
    </source>
</evidence>
<dbReference type="eggNOG" id="KOG2026">
    <property type="taxonomic scope" value="Eukaryota"/>
</dbReference>
<dbReference type="PROSITE" id="PS50271">
    <property type="entry name" value="ZF_UBP"/>
    <property type="match status" value="1"/>
</dbReference>
<keyword evidence="6" id="KW-0862">Zinc</keyword>
<dbReference type="OMA" id="QLRRFKC"/>
<dbReference type="InterPro" id="IPR038765">
    <property type="entry name" value="Papain-like_cys_pep_sf"/>
</dbReference>
<evidence type="ECO:0000256" key="8">
    <source>
        <dbReference type="ARBA" id="ARBA00023242"/>
    </source>
</evidence>
<dbReference type="InterPro" id="IPR013083">
    <property type="entry name" value="Znf_RING/FYVE/PHD"/>
</dbReference>
<dbReference type="GO" id="GO:0004843">
    <property type="term" value="F:cysteine-type deubiquitinase activity"/>
    <property type="evidence" value="ECO:0007669"/>
    <property type="project" value="InterPro"/>
</dbReference>
<feature type="domain" description="UBP-type" evidence="12">
    <location>
        <begin position="51"/>
        <end position="151"/>
    </location>
</feature>
<dbReference type="Gene3D" id="3.90.70.10">
    <property type="entry name" value="Cysteine proteinases"/>
    <property type="match status" value="1"/>
</dbReference>
<evidence type="ECO:0000256" key="9">
    <source>
        <dbReference type="PROSITE-ProRule" id="PRU00502"/>
    </source>
</evidence>
<dbReference type="InterPro" id="IPR001607">
    <property type="entry name" value="Znf_UBP"/>
</dbReference>
<dbReference type="OrthoDB" id="10263353at2759"/>
<dbReference type="SUPFAM" id="SSF57850">
    <property type="entry name" value="RING/U-box"/>
    <property type="match status" value="1"/>
</dbReference>
<dbReference type="Pfam" id="PF00443">
    <property type="entry name" value="UCH"/>
    <property type="match status" value="1"/>
</dbReference>
<evidence type="ECO:0000313" key="14">
    <source>
        <dbReference type="Proteomes" id="UP000005222"/>
    </source>
</evidence>
<evidence type="ECO:0000259" key="11">
    <source>
        <dbReference type="PROSITE" id="PS50235"/>
    </source>
</evidence>
<organism evidence="13 14">
    <name type="scientific">Pichia sorbitophila (strain ATCC MYA-4447 / BCRC 22081 / CBS 7064 / NBRC 10061 / NRRL Y-12695)</name>
    <name type="common">Hybrid yeast</name>
    <dbReference type="NCBI Taxonomy" id="559304"/>
    <lineage>
        <taxon>Eukaryota</taxon>
        <taxon>Fungi</taxon>
        <taxon>Dikarya</taxon>
        <taxon>Ascomycota</taxon>
        <taxon>Saccharomycotina</taxon>
        <taxon>Pichiomycetes</taxon>
        <taxon>Debaryomycetaceae</taxon>
        <taxon>Millerozyma</taxon>
    </lineage>
</organism>
<dbReference type="GO" id="GO:0016579">
    <property type="term" value="P:protein deubiquitination"/>
    <property type="evidence" value="ECO:0007669"/>
    <property type="project" value="InterPro"/>
</dbReference>
<dbReference type="GO" id="GO:0005681">
    <property type="term" value="C:spliceosomal complex"/>
    <property type="evidence" value="ECO:0007669"/>
    <property type="project" value="UniProtKB-KW"/>
</dbReference>
<keyword evidence="2" id="KW-0507">mRNA processing</keyword>
<keyword evidence="8" id="KW-0539">Nucleus</keyword>
<keyword evidence="7" id="KW-0508">mRNA splicing</keyword>
<dbReference type="InterPro" id="IPR050185">
    <property type="entry name" value="Ub_carboxyl-term_hydrolase"/>
</dbReference>
<dbReference type="AlphaFoldDB" id="G8Y125"/>
<dbReference type="PROSITE" id="PS50235">
    <property type="entry name" value="USP_3"/>
    <property type="match status" value="1"/>
</dbReference>
<keyword evidence="3" id="KW-0479">Metal-binding</keyword>
<name>G8Y125_PICSO</name>
<dbReference type="HOGENOM" id="CLU_016848_2_1_1"/>
<sequence>MSKRGIEDDDSTYNKKTRHDTNTALDNPDENDQTLHDSKASEQTVNNSKRDNTYYLDTIDRSKLDFDFEKVCSVTLSNVNVYCCLVCGTFLQGRSKSSPAYLHSINSSHRMFLNLHTEKFFILPDNYELSSNIVTRHLDDIRLLLNPRYDSRRIKDLSSKVLKGYDLRNHAYDVGFIGLNNIQNNDYANVIIHALSHIAPIRDFYLGLSLEKNQTEQELVSRKSVLNHNFEILLKKLWSQHLFKNHVSPHEFLQVVSSITSKKFSTTSETSPKDFLAWLLNRLHSDLVKTFARKRSILSKTLQGNVEVITIPIEAKTNEYTLKVDFSIQEEKKSSKKINYWMLSLDLPPDPLFKNSVTGKYGNEIPQVSIFELLKKYDGKQTVQSTSTELRSYKLLEPLPPYIILFYDRGIEEPEKNKRGNPTVVKFPLEIDFSQYLEKPSKSPLNYRLISNIKHESSVGTDIERSIDKEQWSIDLRKSDTDEEWTTIRDLEIEKCNKELMFLSECYLQIWEKC</sequence>
<dbReference type="Proteomes" id="UP000005222">
    <property type="component" value="Chromosome N"/>
</dbReference>
<dbReference type="GO" id="GO:0008270">
    <property type="term" value="F:zinc ion binding"/>
    <property type="evidence" value="ECO:0007669"/>
    <property type="project" value="UniProtKB-KW"/>
</dbReference>
<evidence type="ECO:0000256" key="2">
    <source>
        <dbReference type="ARBA" id="ARBA00022664"/>
    </source>
</evidence>
<comment type="subcellular location">
    <subcellularLocation>
        <location evidence="1">Nucleus</location>
    </subcellularLocation>
</comment>
<accession>G8Y125</accession>
<dbReference type="Gene3D" id="3.30.40.10">
    <property type="entry name" value="Zinc/RING finger domain, C3HC4 (zinc finger)"/>
    <property type="match status" value="1"/>
</dbReference>
<dbReference type="InParanoid" id="G8Y125"/>
<evidence type="ECO:0000256" key="1">
    <source>
        <dbReference type="ARBA" id="ARBA00004123"/>
    </source>
</evidence>
<dbReference type="PANTHER" id="PTHR21646:SF16">
    <property type="entry name" value="U4_U6.U5 TRI-SNRNP-ASSOCIATED PROTEIN 2"/>
    <property type="match status" value="1"/>
</dbReference>
<dbReference type="EMBL" id="FO082046">
    <property type="protein sequence ID" value="CCE86528.1"/>
    <property type="molecule type" value="Genomic_DNA"/>
</dbReference>
<dbReference type="InterPro" id="IPR001394">
    <property type="entry name" value="Peptidase_C19_UCH"/>
</dbReference>
<protein>
    <submittedName>
        <fullName evidence="13">Piso0_005023 protein</fullName>
    </submittedName>
</protein>
<dbReference type="InterPro" id="IPR028889">
    <property type="entry name" value="USP"/>
</dbReference>
<dbReference type="SUPFAM" id="SSF54001">
    <property type="entry name" value="Cysteine proteinases"/>
    <property type="match status" value="1"/>
</dbReference>
<evidence type="ECO:0000256" key="6">
    <source>
        <dbReference type="ARBA" id="ARBA00022833"/>
    </source>
</evidence>
<proteinExistence type="predicted"/>
<dbReference type="PANTHER" id="PTHR21646">
    <property type="entry name" value="UBIQUITIN CARBOXYL-TERMINAL HYDROLASE"/>
    <property type="match status" value="1"/>
</dbReference>
<reference evidence="13 14" key="1">
    <citation type="journal article" date="2012" name="G3 (Bethesda)">
        <title>Pichia sorbitophila, an interspecies yeast hybrid reveals early steps of genome resolution following polyploidization.</title>
        <authorList>
            <person name="Leh Louis V."/>
            <person name="Despons L."/>
            <person name="Friedrich A."/>
            <person name="Martin T."/>
            <person name="Durrens P."/>
            <person name="Casaregola S."/>
            <person name="Neuveglise C."/>
            <person name="Fairhead C."/>
            <person name="Marck C."/>
            <person name="Cruz J.A."/>
            <person name="Straub M.L."/>
            <person name="Kugler V."/>
            <person name="Sacerdot C."/>
            <person name="Uzunov Z."/>
            <person name="Thierry A."/>
            <person name="Weiss S."/>
            <person name="Bleykasten C."/>
            <person name="De Montigny J."/>
            <person name="Jacques N."/>
            <person name="Jung P."/>
            <person name="Lemaire M."/>
            <person name="Mallet S."/>
            <person name="Morel G."/>
            <person name="Richard G.F."/>
            <person name="Sarkar A."/>
            <person name="Savel G."/>
            <person name="Schacherer J."/>
            <person name="Seret M.L."/>
            <person name="Talla E."/>
            <person name="Samson G."/>
            <person name="Jubin C."/>
            <person name="Poulain J."/>
            <person name="Vacherie B."/>
            <person name="Barbe V."/>
            <person name="Pelletier E."/>
            <person name="Sherman D.J."/>
            <person name="Westhof E."/>
            <person name="Weissenbach J."/>
            <person name="Baret P.V."/>
            <person name="Wincker P."/>
            <person name="Gaillardin C."/>
            <person name="Dujon B."/>
            <person name="Souciet J.L."/>
        </authorList>
    </citation>
    <scope>NUCLEOTIDE SEQUENCE [LARGE SCALE GENOMIC DNA]</scope>
    <source>
        <strain evidence="14">ATCC MYA-4447 / BCRC 22081 / CBS 7064 / NBRC 10061 / NRRL Y-12695</strain>
    </source>
</reference>
<dbReference type="GO" id="GO:0000245">
    <property type="term" value="P:spliceosomal complex assembly"/>
    <property type="evidence" value="ECO:0007669"/>
    <property type="project" value="InterPro"/>
</dbReference>
<keyword evidence="14" id="KW-1185">Reference proteome</keyword>
<dbReference type="SMART" id="SM00290">
    <property type="entry name" value="ZnF_UBP"/>
    <property type="match status" value="1"/>
</dbReference>
<evidence type="ECO:0000259" key="12">
    <source>
        <dbReference type="PROSITE" id="PS50271"/>
    </source>
</evidence>
<dbReference type="FunCoup" id="G8Y125">
    <property type="interactions" value="1653"/>
</dbReference>
<evidence type="ECO:0000313" key="13">
    <source>
        <dbReference type="EMBL" id="CCE86528.1"/>
    </source>
</evidence>
<dbReference type="Pfam" id="PF02148">
    <property type="entry name" value="zf-UBP"/>
    <property type="match status" value="1"/>
</dbReference>
<gene>
    <name evidence="13" type="primary">Piso0_005023</name>
    <name evidence="13" type="ORF">GNLVRS01_PISO0N06195g</name>
</gene>